<evidence type="ECO:0000256" key="1">
    <source>
        <dbReference type="ARBA" id="ARBA00001231"/>
    </source>
</evidence>
<name>A0A0A3XI91_BRAJP</name>
<dbReference type="NCBIfam" id="NF003740">
    <property type="entry name" value="PRK05337.1"/>
    <property type="match status" value="1"/>
</dbReference>
<feature type="domain" description="Glycoside hydrolase family 3 N-terminal" evidence="6">
    <location>
        <begin position="17"/>
        <end position="296"/>
    </location>
</feature>
<protein>
    <recommendedName>
        <fullName evidence="3">beta-N-acetylhexosaminidase</fullName>
        <ecNumber evidence="3">3.2.1.52</ecNumber>
    </recommendedName>
</protein>
<dbReference type="EC" id="3.2.1.52" evidence="3"/>
<gene>
    <name evidence="7" type="ORF">MA20_41570</name>
</gene>
<evidence type="ECO:0000256" key="5">
    <source>
        <dbReference type="ARBA" id="ARBA00023295"/>
    </source>
</evidence>
<evidence type="ECO:0000256" key="2">
    <source>
        <dbReference type="ARBA" id="ARBA00005336"/>
    </source>
</evidence>
<dbReference type="Proteomes" id="UP000030377">
    <property type="component" value="Unassembled WGS sequence"/>
</dbReference>
<comment type="similarity">
    <text evidence="2">Belongs to the glycosyl hydrolase 3 family.</text>
</comment>
<dbReference type="GO" id="GO:0009254">
    <property type="term" value="P:peptidoglycan turnover"/>
    <property type="evidence" value="ECO:0007669"/>
    <property type="project" value="TreeGrafter"/>
</dbReference>
<reference evidence="7 8" key="1">
    <citation type="submission" date="2014-09" db="EMBL/GenBank/DDBJ databases">
        <title>Draft genome of Bradyrhizobium japonicum Is-34.</title>
        <authorList>
            <person name="Tsurumaru H."/>
            <person name="Yamakawa T."/>
            <person name="Hashimoto S."/>
            <person name="Okizaki K."/>
            <person name="Kanesaki Y."/>
            <person name="Yoshikawa H."/>
            <person name="Yajima S."/>
        </authorList>
    </citation>
    <scope>NUCLEOTIDE SEQUENCE [LARGE SCALE GENOMIC DNA]</scope>
    <source>
        <strain evidence="7 8">Is-34</strain>
    </source>
</reference>
<dbReference type="InterPro" id="IPR001764">
    <property type="entry name" value="Glyco_hydro_3_N"/>
</dbReference>
<dbReference type="PANTHER" id="PTHR30480:SF13">
    <property type="entry name" value="BETA-HEXOSAMINIDASE"/>
    <property type="match status" value="1"/>
</dbReference>
<dbReference type="FunFam" id="3.20.20.300:FF:000026">
    <property type="entry name" value="Glycosyl hydrolase"/>
    <property type="match status" value="1"/>
</dbReference>
<dbReference type="InterPro" id="IPR017853">
    <property type="entry name" value="GH"/>
</dbReference>
<dbReference type="AlphaFoldDB" id="A0A0A3XI91"/>
<sequence>MSTRAFITGVSGTELTAVEREFIRAERPWGFILFKRNVDTPAQVAALVAELRAVAGAADGPVLIDQEGGRVQRLGPPHWPVYPPGAIFSTLYDTDSVLGLTAARLSARLIASDLADLGITVDCLPLADVPVPGADAVIGNRAYGTEPGKVAAIARAVTEGLEQGGVLPVLKHIPGHGRATADTHFKLPTVDAPRDELDRTDFAAFQPLADLPMAMTAHVVFSAVDPAHPATTSATMITQVIRGVIGFQGLLMSDDVSMNALSGNIAERTRAIFAAGCDMALHCNGNIEEMREVAGQTPELSGTALARAKAALASRKAPQPFDRAAARAELDALIARANTASA</sequence>
<dbReference type="RefSeq" id="WP_028156106.1">
    <property type="nucleotide sequence ID" value="NZ_JANUDC010000001.1"/>
</dbReference>
<keyword evidence="5" id="KW-0326">Glycosidase</keyword>
<accession>A0A0A3XI91</accession>
<dbReference type="GO" id="GO:0005975">
    <property type="term" value="P:carbohydrate metabolic process"/>
    <property type="evidence" value="ECO:0007669"/>
    <property type="project" value="InterPro"/>
</dbReference>
<comment type="caution">
    <text evidence="7">The sequence shown here is derived from an EMBL/GenBank/DDBJ whole genome shotgun (WGS) entry which is preliminary data.</text>
</comment>
<evidence type="ECO:0000313" key="8">
    <source>
        <dbReference type="Proteomes" id="UP000030377"/>
    </source>
</evidence>
<evidence type="ECO:0000313" key="7">
    <source>
        <dbReference type="EMBL" id="KGT73995.1"/>
    </source>
</evidence>
<dbReference type="STRING" id="375.BKD09_RS25815"/>
<dbReference type="InterPro" id="IPR050226">
    <property type="entry name" value="NagZ_Beta-hexosaminidase"/>
</dbReference>
<dbReference type="GO" id="GO:0004563">
    <property type="term" value="F:beta-N-acetylhexosaminidase activity"/>
    <property type="evidence" value="ECO:0007669"/>
    <property type="project" value="UniProtKB-EC"/>
</dbReference>
<dbReference type="eggNOG" id="COG1472">
    <property type="taxonomic scope" value="Bacteria"/>
</dbReference>
<dbReference type="PANTHER" id="PTHR30480">
    <property type="entry name" value="BETA-HEXOSAMINIDASE-RELATED"/>
    <property type="match status" value="1"/>
</dbReference>
<dbReference type="SUPFAM" id="SSF51445">
    <property type="entry name" value="(Trans)glycosidases"/>
    <property type="match status" value="1"/>
</dbReference>
<dbReference type="Gene3D" id="3.20.20.300">
    <property type="entry name" value="Glycoside hydrolase, family 3, N-terminal domain"/>
    <property type="match status" value="1"/>
</dbReference>
<evidence type="ECO:0000256" key="3">
    <source>
        <dbReference type="ARBA" id="ARBA00012663"/>
    </source>
</evidence>
<dbReference type="EMBL" id="JRPN01000039">
    <property type="protein sequence ID" value="KGT73995.1"/>
    <property type="molecule type" value="Genomic_DNA"/>
</dbReference>
<evidence type="ECO:0000256" key="4">
    <source>
        <dbReference type="ARBA" id="ARBA00022801"/>
    </source>
</evidence>
<keyword evidence="4" id="KW-0378">Hydrolase</keyword>
<evidence type="ECO:0000259" key="6">
    <source>
        <dbReference type="Pfam" id="PF00933"/>
    </source>
</evidence>
<comment type="catalytic activity">
    <reaction evidence="1">
        <text>Hydrolysis of terminal non-reducing N-acetyl-D-hexosamine residues in N-acetyl-beta-D-hexosaminides.</text>
        <dbReference type="EC" id="3.2.1.52"/>
    </reaction>
</comment>
<dbReference type="Pfam" id="PF00933">
    <property type="entry name" value="Glyco_hydro_3"/>
    <property type="match status" value="1"/>
</dbReference>
<proteinExistence type="inferred from homology"/>
<dbReference type="InterPro" id="IPR036962">
    <property type="entry name" value="Glyco_hydro_3_N_sf"/>
</dbReference>
<organism evidence="7 8">
    <name type="scientific">Bradyrhizobium japonicum</name>
    <dbReference type="NCBI Taxonomy" id="375"/>
    <lineage>
        <taxon>Bacteria</taxon>
        <taxon>Pseudomonadati</taxon>
        <taxon>Pseudomonadota</taxon>
        <taxon>Alphaproteobacteria</taxon>
        <taxon>Hyphomicrobiales</taxon>
        <taxon>Nitrobacteraceae</taxon>
        <taxon>Bradyrhizobium</taxon>
    </lineage>
</organism>